<evidence type="ECO:0000256" key="1">
    <source>
        <dbReference type="ARBA" id="ARBA00004141"/>
    </source>
</evidence>
<dbReference type="EMBL" id="ADBJ01000025">
    <property type="protein sequence ID" value="EFA81634.1"/>
    <property type="molecule type" value="Genomic_DNA"/>
</dbReference>
<evidence type="ECO:0000256" key="10">
    <source>
        <dbReference type="ARBA" id="ARBA00022989"/>
    </source>
</evidence>
<comment type="subcellular location">
    <subcellularLocation>
        <location evidence="1">Membrane</location>
        <topology evidence="1">Multi-pass membrane protein</topology>
    </subcellularLocation>
    <subcellularLocation>
        <location evidence="2">Plastid</location>
        <location evidence="2">Chloroplast</location>
    </subcellularLocation>
</comment>
<evidence type="ECO:0000256" key="4">
    <source>
        <dbReference type="ARBA" id="ARBA00022528"/>
    </source>
</evidence>
<keyword evidence="7 15" id="KW-0812">Transmembrane</keyword>
<comment type="pathway">
    <text evidence="12">Cofactor biosynthesis; tocopherol biosynthesis.</text>
</comment>
<dbReference type="PANTHER" id="PTHR32523:SF8">
    <property type="entry name" value="DOLICHOL KINASE"/>
    <property type="match status" value="1"/>
</dbReference>
<feature type="transmembrane region" description="Helical" evidence="15">
    <location>
        <begin position="127"/>
        <end position="145"/>
    </location>
</feature>
<proteinExistence type="inferred from homology"/>
<evidence type="ECO:0000256" key="9">
    <source>
        <dbReference type="ARBA" id="ARBA00022946"/>
    </source>
</evidence>
<feature type="transmembrane region" description="Helical" evidence="15">
    <location>
        <begin position="103"/>
        <end position="121"/>
    </location>
</feature>
<evidence type="ECO:0000256" key="2">
    <source>
        <dbReference type="ARBA" id="ARBA00004229"/>
    </source>
</evidence>
<organism evidence="16 17">
    <name type="scientific">Heterostelium pallidum (strain ATCC 26659 / Pp 5 / PN500)</name>
    <name type="common">Cellular slime mold</name>
    <name type="synonym">Polysphondylium pallidum</name>
    <dbReference type="NCBI Taxonomy" id="670386"/>
    <lineage>
        <taxon>Eukaryota</taxon>
        <taxon>Amoebozoa</taxon>
        <taxon>Evosea</taxon>
        <taxon>Eumycetozoa</taxon>
        <taxon>Dictyostelia</taxon>
        <taxon>Acytosteliales</taxon>
        <taxon>Acytosteliaceae</taxon>
        <taxon>Heterostelium</taxon>
    </lineage>
</organism>
<name>D3BAP7_HETP5</name>
<keyword evidence="11 15" id="KW-0472">Membrane</keyword>
<dbReference type="STRING" id="670386.D3BAP7"/>
<evidence type="ECO:0000256" key="14">
    <source>
        <dbReference type="ARBA" id="ARBA00048889"/>
    </source>
</evidence>
<feature type="transmembrane region" description="Helical" evidence="15">
    <location>
        <begin position="166"/>
        <end position="190"/>
    </location>
</feature>
<dbReference type="OMA" id="IQESSHM"/>
<dbReference type="InterPro" id="IPR039606">
    <property type="entry name" value="Phytol/farnesol_kinase"/>
</dbReference>
<dbReference type="AlphaFoldDB" id="D3BAP7"/>
<keyword evidence="17" id="KW-1185">Reference proteome</keyword>
<feature type="transmembrane region" description="Helical" evidence="15">
    <location>
        <begin position="38"/>
        <end position="55"/>
    </location>
</feature>
<evidence type="ECO:0000256" key="7">
    <source>
        <dbReference type="ARBA" id="ARBA00022692"/>
    </source>
</evidence>
<accession>D3BAP7</accession>
<comment type="catalytic activity">
    <reaction evidence="14">
        <text>phytol + CTP = phytyl phosphate + CDP + H(+)</text>
        <dbReference type="Rhea" id="RHEA:38055"/>
        <dbReference type="ChEBI" id="CHEBI:15378"/>
        <dbReference type="ChEBI" id="CHEBI:17327"/>
        <dbReference type="ChEBI" id="CHEBI:37563"/>
        <dbReference type="ChEBI" id="CHEBI:58069"/>
        <dbReference type="ChEBI" id="CHEBI:75483"/>
        <dbReference type="EC" id="2.7.1.182"/>
    </reaction>
</comment>
<comment type="similarity">
    <text evidence="3">Belongs to the polyprenol kinase family.</text>
</comment>
<keyword evidence="5" id="KW-0934">Plastid</keyword>
<evidence type="ECO:0000256" key="12">
    <source>
        <dbReference type="ARBA" id="ARBA00024015"/>
    </source>
</evidence>
<sequence length="215" mass="23364">MNSLLAATISTGVCCLLWLKICQISAHKKILTSPQTRKLIHIGTGFIFIFTWGLFPVHNAMSRFCAALIPGIVTLQFSLIGFGVMKDQQTVNSMSRTGDPRELLLGPASYGVIFVVTSIVYWMHSPIGITALSMLFVGDGFAGLIGQEIKTSRLPHNKSKTVGGTLAFIVSSIYMPSLFVVTIICAAVESIPLEDWDNITVFLTCVGSLMLMGWT</sequence>
<dbReference type="RefSeq" id="XP_020433751.1">
    <property type="nucleotide sequence ID" value="XM_020576502.1"/>
</dbReference>
<evidence type="ECO:0000256" key="13">
    <source>
        <dbReference type="ARBA" id="ARBA00039024"/>
    </source>
</evidence>
<dbReference type="GO" id="GO:0010276">
    <property type="term" value="F:phytol kinase activity"/>
    <property type="evidence" value="ECO:0007669"/>
    <property type="project" value="UniProtKB-EC"/>
</dbReference>
<evidence type="ECO:0000256" key="6">
    <source>
        <dbReference type="ARBA" id="ARBA00022679"/>
    </source>
</evidence>
<keyword evidence="9" id="KW-0809">Transit peptide</keyword>
<evidence type="ECO:0000256" key="11">
    <source>
        <dbReference type="ARBA" id="ARBA00023136"/>
    </source>
</evidence>
<dbReference type="Proteomes" id="UP000001396">
    <property type="component" value="Unassembled WGS sequence"/>
</dbReference>
<keyword evidence="10 15" id="KW-1133">Transmembrane helix</keyword>
<comment type="caution">
    <text evidence="16">The sequence shown here is derived from an EMBL/GenBank/DDBJ whole genome shotgun (WGS) entry which is preliminary data.</text>
</comment>
<evidence type="ECO:0000256" key="15">
    <source>
        <dbReference type="SAM" id="Phobius"/>
    </source>
</evidence>
<evidence type="ECO:0000256" key="3">
    <source>
        <dbReference type="ARBA" id="ARBA00010794"/>
    </source>
</evidence>
<evidence type="ECO:0000313" key="16">
    <source>
        <dbReference type="EMBL" id="EFA81634.1"/>
    </source>
</evidence>
<keyword evidence="8" id="KW-0418">Kinase</keyword>
<dbReference type="EC" id="2.7.1.182" evidence="13"/>
<dbReference type="GeneID" id="31361110"/>
<reference evidence="16 17" key="1">
    <citation type="journal article" date="2011" name="Genome Res.">
        <title>Phylogeny-wide analysis of social amoeba genomes highlights ancient origins for complex intercellular communication.</title>
        <authorList>
            <person name="Heidel A.J."/>
            <person name="Lawal H.M."/>
            <person name="Felder M."/>
            <person name="Schilde C."/>
            <person name="Helps N.R."/>
            <person name="Tunggal B."/>
            <person name="Rivero F."/>
            <person name="John U."/>
            <person name="Schleicher M."/>
            <person name="Eichinger L."/>
            <person name="Platzer M."/>
            <person name="Noegel A.A."/>
            <person name="Schaap P."/>
            <person name="Gloeckner G."/>
        </authorList>
    </citation>
    <scope>NUCLEOTIDE SEQUENCE [LARGE SCALE GENOMIC DNA]</scope>
    <source>
        <strain evidence="17">ATCC 26659 / Pp 5 / PN500</strain>
    </source>
</reference>
<keyword evidence="6" id="KW-0808">Transferase</keyword>
<feature type="transmembrane region" description="Helical" evidence="15">
    <location>
        <begin position="6"/>
        <end position="26"/>
    </location>
</feature>
<keyword evidence="4" id="KW-0150">Chloroplast</keyword>
<dbReference type="InParanoid" id="D3BAP7"/>
<gene>
    <name evidence="16" type="ORF">PPL_05626</name>
</gene>
<evidence type="ECO:0000256" key="5">
    <source>
        <dbReference type="ARBA" id="ARBA00022640"/>
    </source>
</evidence>
<evidence type="ECO:0000313" key="17">
    <source>
        <dbReference type="Proteomes" id="UP000001396"/>
    </source>
</evidence>
<evidence type="ECO:0000256" key="8">
    <source>
        <dbReference type="ARBA" id="ARBA00022777"/>
    </source>
</evidence>
<feature type="transmembrane region" description="Helical" evidence="15">
    <location>
        <begin position="61"/>
        <end position="82"/>
    </location>
</feature>
<dbReference type="GO" id="GO:0016020">
    <property type="term" value="C:membrane"/>
    <property type="evidence" value="ECO:0007669"/>
    <property type="project" value="UniProtKB-SubCell"/>
</dbReference>
<protein>
    <recommendedName>
        <fullName evidence="13">phytol kinase</fullName>
        <ecNumber evidence="13">2.7.1.182</ecNumber>
    </recommendedName>
</protein>
<dbReference type="PANTHER" id="PTHR32523">
    <property type="entry name" value="PHYTOL KINASE 1, CHLOROPLASTIC"/>
    <property type="match status" value="1"/>
</dbReference>